<dbReference type="Gene3D" id="3.40.50.300">
    <property type="entry name" value="P-loop containing nucleotide triphosphate hydrolases"/>
    <property type="match status" value="1"/>
</dbReference>
<evidence type="ECO:0000259" key="4">
    <source>
        <dbReference type="PROSITE" id="PS50893"/>
    </source>
</evidence>
<dbReference type="GO" id="GO:0016887">
    <property type="term" value="F:ATP hydrolysis activity"/>
    <property type="evidence" value="ECO:0007669"/>
    <property type="project" value="InterPro"/>
</dbReference>
<evidence type="ECO:0000256" key="1">
    <source>
        <dbReference type="ARBA" id="ARBA00022448"/>
    </source>
</evidence>
<accession>A0A086BNV7</accession>
<proteinExistence type="predicted"/>
<comment type="caution">
    <text evidence="5">The sequence shown here is derived from an EMBL/GenBank/DDBJ whole genome shotgun (WGS) entry which is preliminary data.</text>
</comment>
<keyword evidence="6" id="KW-1185">Reference proteome</keyword>
<evidence type="ECO:0000256" key="3">
    <source>
        <dbReference type="ARBA" id="ARBA00022840"/>
    </source>
</evidence>
<dbReference type="InterPro" id="IPR027417">
    <property type="entry name" value="P-loop_NTPase"/>
</dbReference>
<dbReference type="STRING" id="1341695.BBOMB_1487"/>
<dbReference type="EC" id="3.6.3.31" evidence="5"/>
<dbReference type="eggNOG" id="COG1131">
    <property type="taxonomic scope" value="Bacteria"/>
</dbReference>
<feature type="domain" description="ABC transporter" evidence="4">
    <location>
        <begin position="2"/>
        <end position="231"/>
    </location>
</feature>
<keyword evidence="3 5" id="KW-0067">ATP-binding</keyword>
<dbReference type="InterPro" id="IPR003439">
    <property type="entry name" value="ABC_transporter-like_ATP-bd"/>
</dbReference>
<dbReference type="PROSITE" id="PS50893">
    <property type="entry name" value="ABC_TRANSPORTER_2"/>
    <property type="match status" value="1"/>
</dbReference>
<evidence type="ECO:0000313" key="5">
    <source>
        <dbReference type="EMBL" id="KFF30621.1"/>
    </source>
</evidence>
<evidence type="ECO:0000313" key="6">
    <source>
        <dbReference type="Proteomes" id="UP000028730"/>
    </source>
</evidence>
<dbReference type="EMBL" id="ATLK01000002">
    <property type="protein sequence ID" value="KFF30621.1"/>
    <property type="molecule type" value="Genomic_DNA"/>
</dbReference>
<dbReference type="SMART" id="SM00382">
    <property type="entry name" value="AAA"/>
    <property type="match status" value="1"/>
</dbReference>
<dbReference type="SUPFAM" id="SSF52540">
    <property type="entry name" value="P-loop containing nucleoside triphosphate hydrolases"/>
    <property type="match status" value="1"/>
</dbReference>
<dbReference type="PANTHER" id="PTHR42939:SF1">
    <property type="entry name" value="ABC TRANSPORTER ATP-BINDING PROTEIN ALBC-RELATED"/>
    <property type="match status" value="1"/>
</dbReference>
<organism evidence="5 6">
    <name type="scientific">Bifidobacterium bombi DSM 19703</name>
    <dbReference type="NCBI Taxonomy" id="1341695"/>
    <lineage>
        <taxon>Bacteria</taxon>
        <taxon>Bacillati</taxon>
        <taxon>Actinomycetota</taxon>
        <taxon>Actinomycetes</taxon>
        <taxon>Bifidobacteriales</taxon>
        <taxon>Bifidobacteriaceae</taxon>
        <taxon>Bifidobacterium</taxon>
    </lineage>
</organism>
<dbReference type="InterPro" id="IPR003593">
    <property type="entry name" value="AAA+_ATPase"/>
</dbReference>
<dbReference type="AlphaFoldDB" id="A0A086BNV7"/>
<keyword evidence="5" id="KW-0378">Hydrolase</keyword>
<keyword evidence="2" id="KW-0547">Nucleotide-binding</keyword>
<dbReference type="Pfam" id="PF00005">
    <property type="entry name" value="ABC_tran"/>
    <property type="match status" value="1"/>
</dbReference>
<sequence>MLEVINLSKRYKGNDSFSLKDVNFSVGKGEIVGLVGKNGAGKTTLMKMIAKSQKPTEGIVKYGGQDIFSTDNLLEPFGIMIGAVFYPYLSAEDNLRFYLKLHGKSKYVSNIKPTLQLVDLWNKRNRKPKDFSFGMKQRLALAICMVDEPEFMILDEPFIGLDPDGMQALISVLKKWANNRNTSILISSHQLAELEEICGRYLFLEAGTLKQEISGQNQDIIVITLMRPIDDYEDFAKMHPEVISASDDGRILSVNTSKGSLNNVLSELTITCGVQSINKKQQLNQLFGKETR</sequence>
<dbReference type="PROSITE" id="PS00211">
    <property type="entry name" value="ABC_TRANSPORTER_1"/>
    <property type="match status" value="1"/>
</dbReference>
<gene>
    <name evidence="5" type="ORF">BBOMB_1487</name>
</gene>
<dbReference type="OrthoDB" id="9804819at2"/>
<name>A0A086BNV7_9BIFI</name>
<dbReference type="PANTHER" id="PTHR42939">
    <property type="entry name" value="ABC TRANSPORTER ATP-BINDING PROTEIN ALBC-RELATED"/>
    <property type="match status" value="1"/>
</dbReference>
<keyword evidence="1" id="KW-0813">Transport</keyword>
<dbReference type="InterPro" id="IPR051782">
    <property type="entry name" value="ABC_Transporter_VariousFunc"/>
</dbReference>
<protein>
    <submittedName>
        <fullName evidence="5">ABC transporter, ATP-binding protein</fullName>
        <ecNumber evidence="5">3.6.3.31</ecNumber>
    </submittedName>
</protein>
<dbReference type="GO" id="GO:0005524">
    <property type="term" value="F:ATP binding"/>
    <property type="evidence" value="ECO:0007669"/>
    <property type="project" value="UniProtKB-KW"/>
</dbReference>
<reference evidence="5 6" key="1">
    <citation type="journal article" date="2014" name="Appl. Environ. Microbiol.">
        <title>Genomic encyclopedia of type strains of the genus Bifidobacterium.</title>
        <authorList>
            <person name="Milani C."/>
            <person name="Lugli G.A."/>
            <person name="Duranti S."/>
            <person name="Turroni F."/>
            <person name="Bottacini F."/>
            <person name="Mangifesta M."/>
            <person name="Sanchez B."/>
            <person name="Viappiani A."/>
            <person name="Mancabelli L."/>
            <person name="Taminiau B."/>
            <person name="Delcenserie V."/>
            <person name="Barrangou R."/>
            <person name="Margolles A."/>
            <person name="van Sinderen D."/>
            <person name="Ventura M."/>
        </authorList>
    </citation>
    <scope>NUCLEOTIDE SEQUENCE [LARGE SCALE GENOMIC DNA]</scope>
    <source>
        <strain evidence="5 6">DSM 19703</strain>
    </source>
</reference>
<evidence type="ECO:0000256" key="2">
    <source>
        <dbReference type="ARBA" id="ARBA00022741"/>
    </source>
</evidence>
<dbReference type="InterPro" id="IPR017871">
    <property type="entry name" value="ABC_transporter-like_CS"/>
</dbReference>
<dbReference type="Proteomes" id="UP000028730">
    <property type="component" value="Unassembled WGS sequence"/>
</dbReference>